<dbReference type="AlphaFoldDB" id="A0A835JG52"/>
<evidence type="ECO:0000313" key="2">
    <source>
        <dbReference type="Proteomes" id="UP000657918"/>
    </source>
</evidence>
<evidence type="ECO:0000313" key="1">
    <source>
        <dbReference type="EMBL" id="KAF9668801.1"/>
    </source>
</evidence>
<accession>A0A835JG52</accession>
<keyword evidence="2" id="KW-1185">Reference proteome</keyword>
<dbReference type="Proteomes" id="UP000657918">
    <property type="component" value="Unassembled WGS sequence"/>
</dbReference>
<name>A0A835JG52_9ROSI</name>
<sequence length="62" mass="6887">MYNTSPLPPANSPKLMRATRSFKQDGILLRILQSQQKRKSIDFAKGILINKAVSTIIPTSTT</sequence>
<gene>
    <name evidence="1" type="ORF">SADUNF_Sadunf14G0041100</name>
</gene>
<protein>
    <submittedName>
        <fullName evidence="1">Uncharacterized protein</fullName>
    </submittedName>
</protein>
<comment type="caution">
    <text evidence="1">The sequence shown here is derived from an EMBL/GenBank/DDBJ whole genome shotgun (WGS) entry which is preliminary data.</text>
</comment>
<dbReference type="EMBL" id="JADGMS010000014">
    <property type="protein sequence ID" value="KAF9668801.1"/>
    <property type="molecule type" value="Genomic_DNA"/>
</dbReference>
<proteinExistence type="predicted"/>
<organism evidence="1 2">
    <name type="scientific">Salix dunnii</name>
    <dbReference type="NCBI Taxonomy" id="1413687"/>
    <lineage>
        <taxon>Eukaryota</taxon>
        <taxon>Viridiplantae</taxon>
        <taxon>Streptophyta</taxon>
        <taxon>Embryophyta</taxon>
        <taxon>Tracheophyta</taxon>
        <taxon>Spermatophyta</taxon>
        <taxon>Magnoliopsida</taxon>
        <taxon>eudicotyledons</taxon>
        <taxon>Gunneridae</taxon>
        <taxon>Pentapetalae</taxon>
        <taxon>rosids</taxon>
        <taxon>fabids</taxon>
        <taxon>Malpighiales</taxon>
        <taxon>Salicaceae</taxon>
        <taxon>Saliceae</taxon>
        <taxon>Salix</taxon>
    </lineage>
</organism>
<reference evidence="1 2" key="1">
    <citation type="submission" date="2020-10" db="EMBL/GenBank/DDBJ databases">
        <title>Plant Genome Project.</title>
        <authorList>
            <person name="Zhang R.-G."/>
        </authorList>
    </citation>
    <scope>NUCLEOTIDE SEQUENCE [LARGE SCALE GENOMIC DNA]</scope>
    <source>
        <strain evidence="1">FAFU-HL-1</strain>
        <tissue evidence="1">Leaf</tissue>
    </source>
</reference>